<feature type="compositionally biased region" description="Polar residues" evidence="1">
    <location>
        <begin position="359"/>
        <end position="371"/>
    </location>
</feature>
<dbReference type="EMBL" id="VCGU01000458">
    <property type="protein sequence ID" value="TRY63437.1"/>
    <property type="molecule type" value="Genomic_DNA"/>
</dbReference>
<evidence type="ECO:0000256" key="1">
    <source>
        <dbReference type="SAM" id="MobiDB-lite"/>
    </source>
</evidence>
<feature type="region of interest" description="Disordered" evidence="1">
    <location>
        <begin position="132"/>
        <end position="166"/>
    </location>
</feature>
<protein>
    <submittedName>
        <fullName evidence="3">Uncharacterized protein</fullName>
    </submittedName>
</protein>
<feature type="compositionally biased region" description="Polar residues" evidence="1">
    <location>
        <begin position="211"/>
        <end position="221"/>
    </location>
</feature>
<gene>
    <name evidence="3" type="ORF">TCAL_04306</name>
</gene>
<evidence type="ECO:0000256" key="2">
    <source>
        <dbReference type="SAM" id="Phobius"/>
    </source>
</evidence>
<accession>A0A553NDC5</accession>
<dbReference type="Proteomes" id="UP000318571">
    <property type="component" value="Chromosome 10"/>
</dbReference>
<keyword evidence="2" id="KW-0812">Transmembrane</keyword>
<keyword evidence="4" id="KW-1185">Reference proteome</keyword>
<evidence type="ECO:0000313" key="4">
    <source>
        <dbReference type="Proteomes" id="UP000318571"/>
    </source>
</evidence>
<name>A0A553NDC5_TIGCA</name>
<feature type="region of interest" description="Disordered" evidence="1">
    <location>
        <begin position="209"/>
        <end position="243"/>
    </location>
</feature>
<organism evidence="3 4">
    <name type="scientific">Tigriopus californicus</name>
    <name type="common">Marine copepod</name>
    <dbReference type="NCBI Taxonomy" id="6832"/>
    <lineage>
        <taxon>Eukaryota</taxon>
        <taxon>Metazoa</taxon>
        <taxon>Ecdysozoa</taxon>
        <taxon>Arthropoda</taxon>
        <taxon>Crustacea</taxon>
        <taxon>Multicrustacea</taxon>
        <taxon>Hexanauplia</taxon>
        <taxon>Copepoda</taxon>
        <taxon>Harpacticoida</taxon>
        <taxon>Harpacticidae</taxon>
        <taxon>Tigriopus</taxon>
    </lineage>
</organism>
<proteinExistence type="predicted"/>
<feature type="region of interest" description="Disordered" evidence="1">
    <location>
        <begin position="338"/>
        <end position="371"/>
    </location>
</feature>
<reference evidence="3 4" key="1">
    <citation type="journal article" date="2018" name="Nat. Ecol. Evol.">
        <title>Genomic signatures of mitonuclear coevolution across populations of Tigriopus californicus.</title>
        <authorList>
            <person name="Barreto F.S."/>
            <person name="Watson E.T."/>
            <person name="Lima T.G."/>
            <person name="Willett C.S."/>
            <person name="Edmands S."/>
            <person name="Li W."/>
            <person name="Burton R.S."/>
        </authorList>
    </citation>
    <scope>NUCLEOTIDE SEQUENCE [LARGE SCALE GENOMIC DNA]</scope>
    <source>
        <strain evidence="3 4">San Diego</strain>
    </source>
</reference>
<feature type="non-terminal residue" evidence="3">
    <location>
        <position position="1"/>
    </location>
</feature>
<feature type="non-terminal residue" evidence="3">
    <location>
        <position position="566"/>
    </location>
</feature>
<sequence length="566" mass="62745">SSLADAVVPLENRKTKRKRKIKIPRKIRHDDQISLDSTIETLLLPQKVSTSYQVAEDETSSNIQYHPALSNYGLGTLRGQIRRDDIISPAAKSADAFSTTTNRAPFESLPHRYTNDPISYHALNTFIATESNTKPPLRFAPPTTTTATTTTTTSTTTTNTERSSTTITSTVEYEYVYEDEIDSKSEAAEPSNNNKEPEPDIVKKEVKSVGNALSPTETNFKPSYREGFHPSRPGPVYSQPIRHNPVATQPYQKQNSFGVSVDFAGFSHENPLLTYYKPFPTSEPTFKREIIPDHILANPQNIYQNQWTTSGAVKKPLVDVTKEKVKYYETATTFDPYIDTVHSPQDNGEPVTESRVSHGENSGSHHSQSTKITTLHQQQLSSDYSATESSASLLLLAPSGPRVPILSKITHDIRDMFSNMIHRRPQERPDTAEVDRAPQPPLMHRIRSGLHKMMGNQFGDRQFDGFDFIPLVVVLVGAGLLLAALFPNALTNVANGNVVLGRKDDLDGDLALLDHAINQLESGILMISSLRRQDTCAEKLACKLGGLAKENFDDSEMLLGALKMVV</sequence>
<dbReference type="AlphaFoldDB" id="A0A553NDC5"/>
<keyword evidence="2" id="KW-1133">Transmembrane helix</keyword>
<evidence type="ECO:0000313" key="3">
    <source>
        <dbReference type="EMBL" id="TRY63437.1"/>
    </source>
</evidence>
<comment type="caution">
    <text evidence="3">The sequence shown here is derived from an EMBL/GenBank/DDBJ whole genome shotgun (WGS) entry which is preliminary data.</text>
</comment>
<feature type="transmembrane region" description="Helical" evidence="2">
    <location>
        <begin position="468"/>
        <end position="486"/>
    </location>
</feature>
<feature type="compositionally biased region" description="Low complexity" evidence="1">
    <location>
        <begin position="143"/>
        <end position="166"/>
    </location>
</feature>
<keyword evidence="2" id="KW-0472">Membrane</keyword>